<keyword evidence="11 18" id="KW-0156">Chromatin regulator</keyword>
<evidence type="ECO:0000256" key="19">
    <source>
        <dbReference type="RuleBase" id="RU366025"/>
    </source>
</evidence>
<name>A0A8C3KGG0_9CHAR</name>
<keyword evidence="12 18" id="KW-0805">Transcription regulation</keyword>
<evidence type="ECO:0000256" key="14">
    <source>
        <dbReference type="ARBA" id="ARBA00023163"/>
    </source>
</evidence>
<dbReference type="InterPro" id="IPR018200">
    <property type="entry name" value="USP_CS"/>
</dbReference>
<dbReference type="GO" id="GO:0140014">
    <property type="term" value="P:mitotic nuclear division"/>
    <property type="evidence" value="ECO:0007669"/>
    <property type="project" value="UniProtKB-UniRule"/>
</dbReference>
<dbReference type="GO" id="GO:0051301">
    <property type="term" value="P:cell division"/>
    <property type="evidence" value="ECO:0007669"/>
    <property type="project" value="UniProtKB-KW"/>
</dbReference>
<keyword evidence="14 18" id="KW-0804">Transcription</keyword>
<feature type="binding site" evidence="18">
    <location>
        <position position="89"/>
    </location>
    <ligand>
        <name>Zn(2+)</name>
        <dbReference type="ChEBI" id="CHEBI:29105"/>
        <label>2</label>
    </ligand>
</feature>
<feature type="binding site" evidence="18">
    <location>
        <position position="81"/>
    </location>
    <ligand>
        <name>Zn(2+)</name>
        <dbReference type="ChEBI" id="CHEBI:29105"/>
        <label>2</label>
    </ligand>
</feature>
<dbReference type="Proteomes" id="UP000694419">
    <property type="component" value="Unplaced"/>
</dbReference>
<accession>A0A8C3KGG0</accession>
<reference evidence="23" key="1">
    <citation type="submission" date="2025-08" db="UniProtKB">
        <authorList>
            <consortium name="Ensembl"/>
        </authorList>
    </citation>
    <scope>IDENTIFICATION</scope>
</reference>
<gene>
    <name evidence="18" type="primary">USP16</name>
</gene>
<sequence>MGKKRIKGKTALSDESPDTLEPPCKHIRKGLEQGQLKKALLNVEWHVCQDCKADNKTQEKSEETDESPSIWLCLKCGHRGCGRNSQEQHALKHYTTPRSVPHCLVLSLDNWSVWCYICDNEVLYKTSTRLGQTVDYVRKQVCTDSSRTVEKQQENKDLENIKVEKDSKNEHEKEVSLTEENSHSSTNLEVAVKGLSNLGNTCFFNAVMQNLSQTPVLRELLKEAKMPGTTVKIESPELFMEPQLIKLDHPGPLTLAMYQFLTEMQETKKGVVTPKELFAQVCKKAIRFKGYQQQDSHELLRYLLDGMRAEEIQQISGGILKALTDSNKQNEEELKKKIKEYEKKKGMQSFVDRIFGGELTSTIMCEECRTVSLVHESFLDLSLPVLDVQKVKITNEKNVKKTKEKESEDEEDKNNDCYLKQRDEPPGTSKHLQKKAKKQAKKQAKSQRRQQKLQGKVLHLTDICATEQSEKDVEYNQESEAEINSETPDTKQEVESSSGCKDQCLTRTDPSIEGSSMEVQSMHENTGKPEQECVENESLRDIPMESLDSPLTLVNGLDNLSLKDEDGENEDEEELAADFSKLHLGANAEADTSTLDDLESVPVKTCEVLTEDPETAFCTLANREDLNPEEGSIYHCLSQFTRNEKLTETNKLLCDVCTQRHCGPKKNIISEKYIYTNAKKQMLISLAPPVLTLHLKRFQQAGFNLRKVNRHIKFPEVIDLAPFCTVKCKNVAEGNTKVLYSLYGVVEHSGTMRSGHYTAYAKVRSMNNHLSDLVIRGQSPQALETEPVKGQWFHISDTHVQAVSASKVLSSQAYLLFYERLL</sequence>
<evidence type="ECO:0000256" key="2">
    <source>
        <dbReference type="ARBA" id="ARBA00022618"/>
    </source>
</evidence>
<feature type="domain" description="UBP-type" evidence="22">
    <location>
        <begin position="22"/>
        <end position="141"/>
    </location>
</feature>
<evidence type="ECO:0000256" key="6">
    <source>
        <dbReference type="ARBA" id="ARBA00022776"/>
    </source>
</evidence>
<dbReference type="FunFam" id="3.30.40.10:FF:000147">
    <property type="entry name" value="Ubiquitin carboxyl-terminal hydrolase 16"/>
    <property type="match status" value="1"/>
</dbReference>
<dbReference type="GO" id="GO:0004197">
    <property type="term" value="F:cysteine-type endopeptidase activity"/>
    <property type="evidence" value="ECO:0007669"/>
    <property type="project" value="UniProtKB-UniRule"/>
</dbReference>
<keyword evidence="5 18" id="KW-0863">Zinc-finger</keyword>
<feature type="binding site" evidence="18">
    <location>
        <position position="118"/>
    </location>
    <ligand>
        <name>Zn(2+)</name>
        <dbReference type="ChEBI" id="CHEBI:29105"/>
        <label>1</label>
    </ligand>
</feature>
<dbReference type="EC" id="3.4.19.12" evidence="18"/>
<dbReference type="GO" id="GO:0016579">
    <property type="term" value="P:protein deubiquitination"/>
    <property type="evidence" value="ECO:0007669"/>
    <property type="project" value="InterPro"/>
</dbReference>
<evidence type="ECO:0000256" key="10">
    <source>
        <dbReference type="ARBA" id="ARBA00022833"/>
    </source>
</evidence>
<keyword evidence="10 18" id="KW-0862">Zinc</keyword>
<feature type="binding site" evidence="18">
    <location>
        <position position="115"/>
    </location>
    <ligand>
        <name>Zn(2+)</name>
        <dbReference type="ChEBI" id="CHEBI:29105"/>
        <label>1</label>
    </ligand>
</feature>
<feature type="region of interest" description="Disordered" evidence="20">
    <location>
        <begin position="164"/>
        <end position="183"/>
    </location>
</feature>
<feature type="domain" description="USP" evidence="21">
    <location>
        <begin position="193"/>
        <end position="821"/>
    </location>
</feature>
<evidence type="ECO:0000256" key="13">
    <source>
        <dbReference type="ARBA" id="ARBA00023159"/>
    </source>
</evidence>
<comment type="similarity">
    <text evidence="18">Belongs to the peptidase C19 family. USP16 subfamily.</text>
</comment>
<keyword evidence="15 18" id="KW-0539">Nucleus</keyword>
<feature type="compositionally biased region" description="Polar residues" evidence="20">
    <location>
        <begin position="495"/>
        <end position="511"/>
    </location>
</feature>
<dbReference type="GO" id="GO:0051726">
    <property type="term" value="P:regulation of cell cycle"/>
    <property type="evidence" value="ECO:0007669"/>
    <property type="project" value="InterPro"/>
</dbReference>
<evidence type="ECO:0000256" key="11">
    <source>
        <dbReference type="ARBA" id="ARBA00022853"/>
    </source>
</evidence>
<feature type="region of interest" description="Disordered" evidence="20">
    <location>
        <begin position="469"/>
        <end position="511"/>
    </location>
</feature>
<dbReference type="FunFam" id="3.90.70.10:FF:000045">
    <property type="entry name" value="Ubiquitin carboxyl-terminal hydrolase 16"/>
    <property type="match status" value="1"/>
</dbReference>
<comment type="function">
    <text evidence="18">Specifically deubiquitinates 'Lys-120' of histone H2A (H2AK119Ub), a specific tag for epigenetic transcriptional repression, thereby acting as a coactivator. Deubiquitination of histone H2A is a prerequisite for subsequent phosphorylation at 'Ser-11' of histone H3 (H3S10ph), and is required for chromosome segregation when cells enter into mitosis. Regulates Hox gene expression via histone H2A deubiquitination. Prefers nucleosomal substrates. Does not deubiquitinate histone H2B.</text>
</comment>
<dbReference type="GO" id="GO:0003713">
    <property type="term" value="F:transcription coactivator activity"/>
    <property type="evidence" value="ECO:0007669"/>
    <property type="project" value="UniProtKB-UniRule"/>
</dbReference>
<dbReference type="GO" id="GO:0008270">
    <property type="term" value="F:zinc ion binding"/>
    <property type="evidence" value="ECO:0007669"/>
    <property type="project" value="UniProtKB-UniRule"/>
</dbReference>
<dbReference type="GO" id="GO:0005634">
    <property type="term" value="C:nucleus"/>
    <property type="evidence" value="ECO:0007669"/>
    <property type="project" value="UniProtKB-SubCell"/>
</dbReference>
<evidence type="ECO:0000256" key="12">
    <source>
        <dbReference type="ARBA" id="ARBA00023015"/>
    </source>
</evidence>
<evidence type="ECO:0000256" key="5">
    <source>
        <dbReference type="ARBA" id="ARBA00022771"/>
    </source>
</evidence>
<keyword evidence="9 18" id="KW-0788">Thiol protease</keyword>
<keyword evidence="2 18" id="KW-0132">Cell division</keyword>
<evidence type="ECO:0000259" key="22">
    <source>
        <dbReference type="PROSITE" id="PS50271"/>
    </source>
</evidence>
<comment type="domain">
    <text evidence="18">The UBP-type zinc finger binds 3 zinc ions that form a pair of cross-braced ring fingers encapsulated within a third zinc finger in the primary structure. It recognizes the C-terminal tail of free ubiquitin.</text>
</comment>
<dbReference type="GO" id="GO:0051289">
    <property type="term" value="P:protein homotetramerization"/>
    <property type="evidence" value="ECO:0007669"/>
    <property type="project" value="UniProtKB-UniRule"/>
</dbReference>
<dbReference type="InterPro" id="IPR050164">
    <property type="entry name" value="Peptidase_C19"/>
</dbReference>
<dbReference type="PROSITE" id="PS50235">
    <property type="entry name" value="USP_3"/>
    <property type="match status" value="1"/>
</dbReference>
<dbReference type="Gene3D" id="3.30.40.10">
    <property type="entry name" value="Zinc/RING finger domain, C3HC4 (zinc finger)"/>
    <property type="match status" value="1"/>
</dbReference>
<dbReference type="Ensembl" id="ENSCPGT00000025598.1">
    <property type="protein sequence ID" value="ENSCPGP00000023428.1"/>
    <property type="gene ID" value="ENSCPGG00000016230.1"/>
</dbReference>
<dbReference type="SMART" id="SM00290">
    <property type="entry name" value="ZnF_UBP"/>
    <property type="match status" value="1"/>
</dbReference>
<keyword evidence="6 18" id="KW-0498">Mitosis</keyword>
<dbReference type="GO" id="GO:0006508">
    <property type="term" value="P:proteolysis"/>
    <property type="evidence" value="ECO:0007669"/>
    <property type="project" value="UniProtKB-KW"/>
</dbReference>
<dbReference type="AlphaFoldDB" id="A0A8C3KGG0"/>
<feature type="active site" description="Proton acceptor" evidence="18">
    <location>
        <position position="756"/>
    </location>
</feature>
<dbReference type="PANTHER" id="PTHR24006">
    <property type="entry name" value="UBIQUITIN CARBOXYL-TERMINAL HYDROLASE"/>
    <property type="match status" value="1"/>
</dbReference>
<evidence type="ECO:0000256" key="7">
    <source>
        <dbReference type="ARBA" id="ARBA00022786"/>
    </source>
</evidence>
<comment type="subcellular location">
    <subcellularLocation>
        <location evidence="18">Nucleus</location>
    </subcellularLocation>
</comment>
<feature type="binding site" evidence="18">
    <location>
        <position position="102"/>
    </location>
    <ligand>
        <name>Zn(2+)</name>
        <dbReference type="ChEBI" id="CHEBI:29105"/>
        <label>3</label>
    </ligand>
</feature>
<proteinExistence type="inferred from homology"/>
<dbReference type="InterPro" id="IPR001394">
    <property type="entry name" value="Peptidase_C19_UCH"/>
</dbReference>
<evidence type="ECO:0000256" key="1">
    <source>
        <dbReference type="ARBA" id="ARBA00000707"/>
    </source>
</evidence>
<dbReference type="GO" id="GO:0005829">
    <property type="term" value="C:cytosol"/>
    <property type="evidence" value="ECO:0007669"/>
    <property type="project" value="TreeGrafter"/>
</dbReference>
<dbReference type="GO" id="GO:0004843">
    <property type="term" value="F:cysteine-type deubiquitinase activity"/>
    <property type="evidence" value="ECO:0007669"/>
    <property type="project" value="UniProtKB-UniRule"/>
</dbReference>
<feature type="binding site" evidence="18">
    <location>
        <position position="76"/>
    </location>
    <ligand>
        <name>Zn(2+)</name>
        <dbReference type="ChEBI" id="CHEBI:29105"/>
        <label>3</label>
    </ligand>
</feature>
<dbReference type="Pfam" id="PF00443">
    <property type="entry name" value="UCH"/>
    <property type="match status" value="1"/>
</dbReference>
<dbReference type="PANTHER" id="PTHR24006:SF852">
    <property type="entry name" value="UBIQUITIN CARBOXYL-TERMINAL HYDROLASE"/>
    <property type="match status" value="1"/>
</dbReference>
<dbReference type="CDD" id="cd02667">
    <property type="entry name" value="Peptidase_C19K"/>
    <property type="match status" value="1"/>
</dbReference>
<protein>
    <recommendedName>
        <fullName evidence="18">Ubiquitin carboxyl-terminal hydrolase 16</fullName>
        <ecNumber evidence="18">3.4.19.12</ecNumber>
    </recommendedName>
    <alternativeName>
        <fullName evidence="18">Deubiquitinating enzyme 16</fullName>
    </alternativeName>
    <alternativeName>
        <fullName evidence="18">Ubiquitin thioesterase 16</fullName>
    </alternativeName>
    <alternativeName>
        <fullName evidence="18">Ubiquitin-specific-processing protease 16</fullName>
    </alternativeName>
</protein>
<dbReference type="PROSITE" id="PS00973">
    <property type="entry name" value="USP_2"/>
    <property type="match status" value="1"/>
</dbReference>
<feature type="active site" description="Nucleophile" evidence="18">
    <location>
        <position position="202"/>
    </location>
</feature>
<feature type="binding site" evidence="18">
    <location>
        <position position="26"/>
    </location>
    <ligand>
        <name>Zn(2+)</name>
        <dbReference type="ChEBI" id="CHEBI:29105"/>
        <label>1</label>
    </ligand>
</feature>
<keyword evidence="13 18" id="KW-0010">Activator</keyword>
<dbReference type="GO" id="GO:0043130">
    <property type="term" value="F:ubiquitin binding"/>
    <property type="evidence" value="ECO:0007669"/>
    <property type="project" value="UniProtKB-UniRule"/>
</dbReference>
<evidence type="ECO:0000256" key="17">
    <source>
        <dbReference type="ARBA" id="ARBA00066221"/>
    </source>
</evidence>
<dbReference type="InterPro" id="IPR038765">
    <property type="entry name" value="Papain-like_cys_pep_sf"/>
</dbReference>
<evidence type="ECO:0000256" key="20">
    <source>
        <dbReference type="SAM" id="MobiDB-lite"/>
    </source>
</evidence>
<dbReference type="InterPro" id="IPR001607">
    <property type="entry name" value="Znf_UBP"/>
</dbReference>
<evidence type="ECO:0000256" key="8">
    <source>
        <dbReference type="ARBA" id="ARBA00022801"/>
    </source>
</evidence>
<dbReference type="PROSITE" id="PS00972">
    <property type="entry name" value="USP_1"/>
    <property type="match status" value="1"/>
</dbReference>
<feature type="compositionally biased region" description="Basic residues" evidence="20">
    <location>
        <begin position="431"/>
        <end position="451"/>
    </location>
</feature>
<evidence type="ECO:0000256" key="18">
    <source>
        <dbReference type="HAMAP-Rule" id="MF_03062"/>
    </source>
</evidence>
<keyword evidence="24" id="KW-1185">Reference proteome</keyword>
<evidence type="ECO:0000256" key="15">
    <source>
        <dbReference type="ARBA" id="ARBA00023242"/>
    </source>
</evidence>
<dbReference type="InterPro" id="IPR030849">
    <property type="entry name" value="UBP16"/>
</dbReference>
<evidence type="ECO:0000256" key="9">
    <source>
        <dbReference type="ARBA" id="ARBA00022807"/>
    </source>
</evidence>
<dbReference type="HAMAP" id="MF_03062">
    <property type="entry name" value="UBP16"/>
    <property type="match status" value="1"/>
</dbReference>
<feature type="binding site" evidence="18">
    <location>
        <position position="73"/>
    </location>
    <ligand>
        <name>Zn(2+)</name>
        <dbReference type="ChEBI" id="CHEBI:29105"/>
        <label>3</label>
    </ligand>
</feature>
<dbReference type="GO" id="GO:0006325">
    <property type="term" value="P:chromatin organization"/>
    <property type="evidence" value="ECO:0007669"/>
    <property type="project" value="UniProtKB-KW"/>
</dbReference>
<evidence type="ECO:0000256" key="3">
    <source>
        <dbReference type="ARBA" id="ARBA00022670"/>
    </source>
</evidence>
<evidence type="ECO:0000256" key="4">
    <source>
        <dbReference type="ARBA" id="ARBA00022723"/>
    </source>
</evidence>
<evidence type="ECO:0000313" key="23">
    <source>
        <dbReference type="Ensembl" id="ENSCPGP00000023428.1"/>
    </source>
</evidence>
<feature type="region of interest" description="Disordered" evidence="20">
    <location>
        <begin position="399"/>
        <end position="453"/>
    </location>
</feature>
<feature type="binding site" evidence="18">
    <location>
        <position position="48"/>
    </location>
    <ligand>
        <name>Zn(2+)</name>
        <dbReference type="ChEBI" id="CHEBI:29105"/>
        <label>2</label>
    </ligand>
</feature>
<keyword evidence="16 18" id="KW-0131">Cell cycle</keyword>
<comment type="subunit">
    <text evidence="17">Homotetramer. Associates with late pre-40S ribosomes. Interacts with CEP78; promoting deubiquitination of tektins.</text>
</comment>
<reference evidence="23" key="2">
    <citation type="submission" date="2025-09" db="UniProtKB">
        <authorList>
            <consortium name="Ensembl"/>
        </authorList>
    </citation>
    <scope>IDENTIFICATION</scope>
</reference>
<dbReference type="PROSITE" id="PS50271">
    <property type="entry name" value="ZF_UBP"/>
    <property type="match status" value="1"/>
</dbReference>
<feature type="binding site" evidence="18">
    <location>
        <position position="24"/>
    </location>
    <ligand>
        <name>Zn(2+)</name>
        <dbReference type="ChEBI" id="CHEBI:29105"/>
        <label>1</label>
    </ligand>
</feature>
<dbReference type="Gene3D" id="3.90.70.10">
    <property type="entry name" value="Cysteine proteinases"/>
    <property type="match status" value="2"/>
</dbReference>
<keyword evidence="7 18" id="KW-0833">Ubl conjugation pathway</keyword>
<dbReference type="InterPro" id="IPR013083">
    <property type="entry name" value="Znf_RING/FYVE/PHD"/>
</dbReference>
<organism evidence="23 24">
    <name type="scientific">Calidris pygmaea</name>
    <name type="common">Spoon-billed sandpiper</name>
    <dbReference type="NCBI Taxonomy" id="425635"/>
    <lineage>
        <taxon>Eukaryota</taxon>
        <taxon>Metazoa</taxon>
        <taxon>Chordata</taxon>
        <taxon>Craniata</taxon>
        <taxon>Vertebrata</taxon>
        <taxon>Euteleostomi</taxon>
        <taxon>Archelosauria</taxon>
        <taxon>Archosauria</taxon>
        <taxon>Dinosauria</taxon>
        <taxon>Saurischia</taxon>
        <taxon>Theropoda</taxon>
        <taxon>Coelurosauria</taxon>
        <taxon>Aves</taxon>
        <taxon>Neognathae</taxon>
        <taxon>Neoaves</taxon>
        <taxon>Charadriiformes</taxon>
        <taxon>Scolopacidae</taxon>
        <taxon>Calidris</taxon>
    </lineage>
</organism>
<feature type="binding site" evidence="18">
    <location>
        <position position="51"/>
    </location>
    <ligand>
        <name>Zn(2+)</name>
        <dbReference type="ChEBI" id="CHEBI:29105"/>
        <label>2</label>
    </ligand>
</feature>
<keyword evidence="3 18" id="KW-0645">Protease</keyword>
<feature type="binding site" evidence="18">
    <location>
        <position position="93"/>
    </location>
    <ligand>
        <name>Zn(2+)</name>
        <dbReference type="ChEBI" id="CHEBI:29105"/>
        <label>3</label>
    </ligand>
</feature>
<dbReference type="GO" id="GO:0042393">
    <property type="term" value="F:histone binding"/>
    <property type="evidence" value="ECO:0007669"/>
    <property type="project" value="UniProtKB-UniRule"/>
</dbReference>
<evidence type="ECO:0000256" key="16">
    <source>
        <dbReference type="ARBA" id="ARBA00023306"/>
    </source>
</evidence>
<evidence type="ECO:0000259" key="21">
    <source>
        <dbReference type="PROSITE" id="PS50235"/>
    </source>
</evidence>
<feature type="region of interest" description="Disordered" evidence="20">
    <location>
        <begin position="1"/>
        <end position="21"/>
    </location>
</feature>
<keyword evidence="8 18" id="KW-0378">Hydrolase</keyword>
<evidence type="ECO:0000313" key="24">
    <source>
        <dbReference type="Proteomes" id="UP000694419"/>
    </source>
</evidence>
<comment type="catalytic activity">
    <reaction evidence="1 18 19">
        <text>Thiol-dependent hydrolysis of ester, thioester, amide, peptide and isopeptide bonds formed by the C-terminal Gly of ubiquitin (a 76-residue protein attached to proteins as an intracellular targeting signal).</text>
        <dbReference type="EC" id="3.4.19.12"/>
    </reaction>
</comment>
<feature type="compositionally biased region" description="Basic and acidic residues" evidence="20">
    <location>
        <begin position="164"/>
        <end position="182"/>
    </location>
</feature>
<dbReference type="Pfam" id="PF02148">
    <property type="entry name" value="zf-UBP"/>
    <property type="match status" value="1"/>
</dbReference>
<dbReference type="SUPFAM" id="SSF57850">
    <property type="entry name" value="RING/U-box"/>
    <property type="match status" value="1"/>
</dbReference>
<keyword evidence="4 18" id="KW-0479">Metal-binding</keyword>
<dbReference type="SUPFAM" id="SSF54001">
    <property type="entry name" value="Cysteine proteinases"/>
    <property type="match status" value="1"/>
</dbReference>
<dbReference type="InterPro" id="IPR028889">
    <property type="entry name" value="USP"/>
</dbReference>